<accession>A0A9X3NMJ4</accession>
<dbReference type="SUPFAM" id="SSF48452">
    <property type="entry name" value="TPR-like"/>
    <property type="match status" value="1"/>
</dbReference>
<dbReference type="Gene3D" id="1.25.40.10">
    <property type="entry name" value="Tetratricopeptide repeat domain"/>
    <property type="match status" value="1"/>
</dbReference>
<comment type="caution">
    <text evidence="1">The sequence shown here is derived from an EMBL/GenBank/DDBJ whole genome shotgun (WGS) entry which is preliminary data.</text>
</comment>
<protein>
    <submittedName>
        <fullName evidence="1">Tetratricopeptide repeat protein</fullName>
    </submittedName>
</protein>
<evidence type="ECO:0000313" key="1">
    <source>
        <dbReference type="EMBL" id="MDA0564873.1"/>
    </source>
</evidence>
<dbReference type="Proteomes" id="UP001140076">
    <property type="component" value="Unassembled WGS sequence"/>
</dbReference>
<proteinExistence type="predicted"/>
<gene>
    <name evidence="1" type="ORF">LG943_11140</name>
</gene>
<dbReference type="RefSeq" id="WP_270072145.1">
    <property type="nucleotide sequence ID" value="NZ_JAJAQC010000015.1"/>
</dbReference>
<dbReference type="Pfam" id="PF13424">
    <property type="entry name" value="TPR_12"/>
    <property type="match status" value="1"/>
</dbReference>
<dbReference type="AlphaFoldDB" id="A0A9X3NMJ4"/>
<reference evidence="1" key="1">
    <citation type="submission" date="2021-10" db="EMBL/GenBank/DDBJ databases">
        <title>Streptomonospora sp. nov., isolated from mangrove soil.</title>
        <authorList>
            <person name="Chen X."/>
            <person name="Ge X."/>
            <person name="Liu W."/>
        </authorList>
    </citation>
    <scope>NUCLEOTIDE SEQUENCE</scope>
    <source>
        <strain evidence="1">S1-112</strain>
    </source>
</reference>
<sequence length="305" mass="33931">MTDTLASATTAAEEATETLLNTLLPLAVAADRRLNPYRWVLGPRYEQVSTDNPFGSDSEALDAMDHLAPQLRACVRIAHATARHNEAWELCEALVNWLARRRDLEMWEEVFSLGLASAQALGAKAAQAHMLVGLGRCRLWQDRVDLAESNFLHAQALWTTAEHELGIAGAVEALGTVSLKRGEPEEAEERYREARVVFAGLGRERGIALMERHIADCRRERGDINTAEQLGQQAREWFRSHGDTYQEVRALRGLALTYRKAQRIHTAFDAAREARRLAQSIGATAEATELGRLIADMRLPDEKAG</sequence>
<organism evidence="1 2">
    <name type="scientific">Streptomonospora mangrovi</name>
    <dbReference type="NCBI Taxonomy" id="2883123"/>
    <lineage>
        <taxon>Bacteria</taxon>
        <taxon>Bacillati</taxon>
        <taxon>Actinomycetota</taxon>
        <taxon>Actinomycetes</taxon>
        <taxon>Streptosporangiales</taxon>
        <taxon>Nocardiopsidaceae</taxon>
        <taxon>Streptomonospora</taxon>
    </lineage>
</organism>
<name>A0A9X3NMJ4_9ACTN</name>
<dbReference type="EMBL" id="JAJAQC010000015">
    <property type="protein sequence ID" value="MDA0564873.1"/>
    <property type="molecule type" value="Genomic_DNA"/>
</dbReference>
<keyword evidence="2" id="KW-1185">Reference proteome</keyword>
<evidence type="ECO:0000313" key="2">
    <source>
        <dbReference type="Proteomes" id="UP001140076"/>
    </source>
</evidence>
<dbReference type="InterPro" id="IPR011990">
    <property type="entry name" value="TPR-like_helical_dom_sf"/>
</dbReference>